<evidence type="ECO:0000256" key="1">
    <source>
        <dbReference type="ARBA" id="ARBA00001946"/>
    </source>
</evidence>
<name>A0A367ZIQ0_9BACT</name>
<keyword evidence="6" id="KW-0460">Magnesium</keyword>
<dbReference type="GO" id="GO:0050532">
    <property type="term" value="F:2-phosphosulfolactate phosphatase activity"/>
    <property type="evidence" value="ECO:0007669"/>
    <property type="project" value="UniProtKB-EC"/>
</dbReference>
<dbReference type="SUPFAM" id="SSF142823">
    <property type="entry name" value="ComB-like"/>
    <property type="match status" value="1"/>
</dbReference>
<comment type="catalytic activity">
    <reaction evidence="7">
        <text>(2R)-O-phospho-3-sulfolactate + H2O = (2R)-3-sulfolactate + phosphate</text>
        <dbReference type="Rhea" id="RHEA:23416"/>
        <dbReference type="ChEBI" id="CHEBI:15377"/>
        <dbReference type="ChEBI" id="CHEBI:15597"/>
        <dbReference type="ChEBI" id="CHEBI:43474"/>
        <dbReference type="ChEBI" id="CHEBI:58738"/>
        <dbReference type="EC" id="3.1.3.71"/>
    </reaction>
</comment>
<evidence type="ECO:0000256" key="5">
    <source>
        <dbReference type="ARBA" id="ARBA00022801"/>
    </source>
</evidence>
<dbReference type="Pfam" id="PF04029">
    <property type="entry name" value="2-ph_phosp"/>
    <property type="match status" value="1"/>
</dbReference>
<evidence type="ECO:0000256" key="2">
    <source>
        <dbReference type="ARBA" id="ARBA00009997"/>
    </source>
</evidence>
<evidence type="ECO:0000256" key="7">
    <source>
        <dbReference type="ARBA" id="ARBA00033711"/>
    </source>
</evidence>
<dbReference type="EC" id="3.1.3.71" evidence="3"/>
<dbReference type="PANTHER" id="PTHR37311:SF1">
    <property type="entry name" value="2-PHOSPHOSULFOLACTATE PHOSPHATASE-RELATED"/>
    <property type="match status" value="1"/>
</dbReference>
<evidence type="ECO:0000256" key="3">
    <source>
        <dbReference type="ARBA" id="ARBA00012953"/>
    </source>
</evidence>
<dbReference type="GO" id="GO:0050545">
    <property type="term" value="F:sulfopyruvate decarboxylase activity"/>
    <property type="evidence" value="ECO:0007669"/>
    <property type="project" value="TreeGrafter"/>
</dbReference>
<dbReference type="PANTHER" id="PTHR37311">
    <property type="entry name" value="2-PHOSPHOSULFOLACTATE PHOSPHATASE-RELATED"/>
    <property type="match status" value="1"/>
</dbReference>
<dbReference type="Proteomes" id="UP000252355">
    <property type="component" value="Unassembled WGS sequence"/>
</dbReference>
<evidence type="ECO:0000313" key="8">
    <source>
        <dbReference type="EMBL" id="RCK78004.1"/>
    </source>
</evidence>
<reference evidence="8 9" key="1">
    <citation type="submission" date="2018-05" db="EMBL/GenBank/DDBJ databases">
        <title>A metagenomic window into the 2 km-deep terrestrial subsurface aquifer revealed taxonomically and functionally diverse microbial community comprising novel uncultured bacterial lineages.</title>
        <authorList>
            <person name="Kadnikov V.V."/>
            <person name="Mardanov A.V."/>
            <person name="Beletsky A.V."/>
            <person name="Banks D."/>
            <person name="Pimenov N.V."/>
            <person name="Frank Y.A."/>
            <person name="Karnachuk O.V."/>
            <person name="Ravin N.V."/>
        </authorList>
    </citation>
    <scope>NUCLEOTIDE SEQUENCE [LARGE SCALE GENOMIC DNA]</scope>
    <source>
        <strain evidence="8">BY5</strain>
    </source>
</reference>
<comment type="cofactor">
    <cofactor evidence="1">
        <name>Mg(2+)</name>
        <dbReference type="ChEBI" id="CHEBI:18420"/>
    </cofactor>
</comment>
<evidence type="ECO:0000256" key="4">
    <source>
        <dbReference type="ARBA" id="ARBA00021948"/>
    </source>
</evidence>
<gene>
    <name evidence="8" type="ORF">OZSIB_1913</name>
</gene>
<dbReference type="EMBL" id="QOQW01000029">
    <property type="protein sequence ID" value="RCK78004.1"/>
    <property type="molecule type" value="Genomic_DNA"/>
</dbReference>
<dbReference type="InterPro" id="IPR036702">
    <property type="entry name" value="ComB-like_sf"/>
</dbReference>
<dbReference type="AlphaFoldDB" id="A0A367ZIQ0"/>
<evidence type="ECO:0000313" key="9">
    <source>
        <dbReference type="Proteomes" id="UP000252355"/>
    </source>
</evidence>
<accession>A0A367ZIQ0</accession>
<sequence length="250" mass="26619">MHIDVAFTPAEVQNIAAKVCLVVDVIRATSTLAVIASRRPDRLLITPTVQKAVKFAAQQAVHPVLCGERGGLAPEGFDYGNSPREFTDVDLTGKTVVFTSSNGARAIADVHLAPAVLLASFLNAGAAVEAALTRAYRDHLDVLVVCAGRDEKFAIDDAYCAGYLISLLLGLIPADKTFTLGEGGQAALALVGYFRDAEKLLRESGAGQAVIEIGLEEDIPFLLQKDLLTAVPTLQTRDQSPVDYPFTLLI</sequence>
<dbReference type="InterPro" id="IPR005238">
    <property type="entry name" value="ComB-like"/>
</dbReference>
<evidence type="ECO:0000256" key="6">
    <source>
        <dbReference type="ARBA" id="ARBA00022842"/>
    </source>
</evidence>
<proteinExistence type="inferred from homology"/>
<dbReference type="GO" id="GO:0000287">
    <property type="term" value="F:magnesium ion binding"/>
    <property type="evidence" value="ECO:0007669"/>
    <property type="project" value="InterPro"/>
</dbReference>
<comment type="similarity">
    <text evidence="2">Belongs to the ComB family.</text>
</comment>
<protein>
    <recommendedName>
        <fullName evidence="4">Probable 2-phosphosulfolactate phosphatase</fullName>
        <ecNumber evidence="3">3.1.3.71</ecNumber>
    </recommendedName>
</protein>
<keyword evidence="5" id="KW-0378">Hydrolase</keyword>
<dbReference type="Gene3D" id="3.90.1560.10">
    <property type="entry name" value="ComB-like"/>
    <property type="match status" value="1"/>
</dbReference>
<organism evidence="8 9">
    <name type="scientific">Candidatus Ozemobacter sibiricus</name>
    <dbReference type="NCBI Taxonomy" id="2268124"/>
    <lineage>
        <taxon>Bacteria</taxon>
        <taxon>Candidatus Ozemobacteria</taxon>
        <taxon>Candidatus Ozemobacterales</taxon>
        <taxon>Candidatus Ozemobacteraceae</taxon>
        <taxon>Candidatus Ozemobacter</taxon>
    </lineage>
</organism>
<comment type="caution">
    <text evidence="8">The sequence shown here is derived from an EMBL/GenBank/DDBJ whole genome shotgun (WGS) entry which is preliminary data.</text>
</comment>